<dbReference type="GO" id="GO:0044038">
    <property type="term" value="P:cell wall macromolecule biosynthetic process"/>
    <property type="evidence" value="ECO:0007669"/>
    <property type="project" value="TreeGrafter"/>
</dbReference>
<dbReference type="InterPro" id="IPR000715">
    <property type="entry name" value="Glycosyl_transferase_4"/>
</dbReference>
<evidence type="ECO:0000256" key="2">
    <source>
        <dbReference type="ARBA" id="ARBA00005583"/>
    </source>
</evidence>
<dbReference type="EMBL" id="LR999457">
    <property type="protein sequence ID" value="CAE6189489.1"/>
    <property type="molecule type" value="Genomic_DNA"/>
</dbReference>
<feature type="region of interest" description="Disordered" evidence="9">
    <location>
        <begin position="923"/>
        <end position="943"/>
    </location>
</feature>
<evidence type="ECO:0000256" key="7">
    <source>
        <dbReference type="ARBA" id="ARBA00022989"/>
    </source>
</evidence>
<dbReference type="InterPro" id="IPR003524">
    <property type="entry name" value="PNAcMuramoyl-5peptid_Trfase"/>
</dbReference>
<evidence type="ECO:0000256" key="4">
    <source>
        <dbReference type="ARBA" id="ARBA00022679"/>
    </source>
</evidence>
<dbReference type="GO" id="GO:0005886">
    <property type="term" value="C:plasma membrane"/>
    <property type="evidence" value="ECO:0007669"/>
    <property type="project" value="TreeGrafter"/>
</dbReference>
<dbReference type="GO" id="GO:0008963">
    <property type="term" value="F:phospho-N-acetylmuramoyl-pentapeptide-transferase activity"/>
    <property type="evidence" value="ECO:0007669"/>
    <property type="project" value="InterPro"/>
</dbReference>
<feature type="transmembrane region" description="Helical" evidence="10">
    <location>
        <begin position="625"/>
        <end position="649"/>
    </location>
</feature>
<feature type="transmembrane region" description="Helical" evidence="10">
    <location>
        <begin position="501"/>
        <end position="522"/>
    </location>
</feature>
<feature type="transmembrane region" description="Helical" evidence="10">
    <location>
        <begin position="593"/>
        <end position="613"/>
    </location>
</feature>
<keyword evidence="8 10" id="KW-0472">Membrane</keyword>
<name>A0A8S2AWL7_ARAAE</name>
<feature type="transmembrane region" description="Helical" evidence="10">
    <location>
        <begin position="241"/>
        <end position="262"/>
    </location>
</feature>
<feature type="transmembrane region" description="Helical" evidence="10">
    <location>
        <begin position="371"/>
        <end position="391"/>
    </location>
</feature>
<feature type="transmembrane region" description="Helical" evidence="10">
    <location>
        <begin position="164"/>
        <end position="186"/>
    </location>
</feature>
<evidence type="ECO:0000256" key="3">
    <source>
        <dbReference type="ARBA" id="ARBA00022448"/>
    </source>
</evidence>
<feature type="transmembrane region" description="Helical" evidence="10">
    <location>
        <begin position="661"/>
        <end position="680"/>
    </location>
</feature>
<keyword evidence="3" id="KW-0813">Transport</keyword>
<keyword evidence="13" id="KW-1185">Reference proteome</keyword>
<evidence type="ECO:0000256" key="9">
    <source>
        <dbReference type="SAM" id="MobiDB-lite"/>
    </source>
</evidence>
<dbReference type="AlphaFoldDB" id="A0A8S2AWL7"/>
<dbReference type="SMART" id="SM00665">
    <property type="entry name" value="B561"/>
    <property type="match status" value="1"/>
</dbReference>
<protein>
    <recommendedName>
        <fullName evidence="11">Cytochrome b561 domain-containing protein</fullName>
    </recommendedName>
</protein>
<dbReference type="NCBIfam" id="TIGR00445">
    <property type="entry name" value="mraY"/>
    <property type="match status" value="1"/>
</dbReference>
<dbReference type="PROSITE" id="PS01347">
    <property type="entry name" value="MRAY_1"/>
    <property type="match status" value="1"/>
</dbReference>
<feature type="domain" description="Cytochrome b561" evidence="11">
    <location>
        <begin position="551"/>
        <end position="757"/>
    </location>
</feature>
<feature type="transmembrane region" description="Helical" evidence="10">
    <location>
        <begin position="397"/>
        <end position="417"/>
    </location>
</feature>
<feature type="transmembrane region" description="Helical" evidence="10">
    <location>
        <begin position="429"/>
        <end position="450"/>
    </location>
</feature>
<comment type="similarity">
    <text evidence="2">Belongs to the glycosyltransferase 4 family. MraY subfamily.</text>
</comment>
<dbReference type="PANTHER" id="PTHR22926">
    <property type="entry name" value="PHOSPHO-N-ACETYLMURAMOYL-PENTAPEPTIDE-TRANSFERASE"/>
    <property type="match status" value="1"/>
</dbReference>
<dbReference type="CDD" id="cd06852">
    <property type="entry name" value="GT_MraY"/>
    <property type="match status" value="1"/>
</dbReference>
<comment type="subcellular location">
    <subcellularLocation>
        <location evidence="1">Membrane</location>
        <topology evidence="1">Multi-pass membrane protein</topology>
    </subcellularLocation>
</comment>
<feature type="transmembrane region" description="Helical" evidence="10">
    <location>
        <begin position="534"/>
        <end position="553"/>
    </location>
</feature>
<evidence type="ECO:0000256" key="10">
    <source>
        <dbReference type="SAM" id="Phobius"/>
    </source>
</evidence>
<evidence type="ECO:0000256" key="5">
    <source>
        <dbReference type="ARBA" id="ARBA00022692"/>
    </source>
</evidence>
<dbReference type="CDD" id="cd08760">
    <property type="entry name" value="Cyt_b561_FRRS1_like"/>
    <property type="match status" value="1"/>
</dbReference>
<gene>
    <name evidence="12" type="ORF">AARE701A_LOCUS19083</name>
</gene>
<evidence type="ECO:0000313" key="13">
    <source>
        <dbReference type="Proteomes" id="UP000682877"/>
    </source>
</evidence>
<feature type="transmembrane region" description="Helical" evidence="10">
    <location>
        <begin position="337"/>
        <end position="359"/>
    </location>
</feature>
<evidence type="ECO:0000256" key="1">
    <source>
        <dbReference type="ARBA" id="ARBA00004141"/>
    </source>
</evidence>
<proteinExistence type="inferred from homology"/>
<feature type="transmembrane region" description="Helical" evidence="10">
    <location>
        <begin position="198"/>
        <end position="220"/>
    </location>
</feature>
<reference evidence="12" key="1">
    <citation type="submission" date="2021-01" db="EMBL/GenBank/DDBJ databases">
        <authorList>
            <person name="Bezrukov I."/>
        </authorList>
    </citation>
    <scope>NUCLEOTIDE SEQUENCE</scope>
</reference>
<evidence type="ECO:0000256" key="6">
    <source>
        <dbReference type="ARBA" id="ARBA00022982"/>
    </source>
</evidence>
<evidence type="ECO:0000313" key="12">
    <source>
        <dbReference type="EMBL" id="CAE6189489.1"/>
    </source>
</evidence>
<dbReference type="PROSITE" id="PS01348">
    <property type="entry name" value="MRAY_2"/>
    <property type="match status" value="1"/>
</dbReference>
<dbReference type="PANTHER" id="PTHR22926:SF5">
    <property type="entry name" value="PHOSPHO-N-ACETYLMURAMOYL-PENTAPEPTIDE-TRANSFERASE HOMOLOG"/>
    <property type="match status" value="1"/>
</dbReference>
<organism evidence="12 13">
    <name type="scientific">Arabidopsis arenosa</name>
    <name type="common">Sand rock-cress</name>
    <name type="synonym">Cardaminopsis arenosa</name>
    <dbReference type="NCBI Taxonomy" id="38785"/>
    <lineage>
        <taxon>Eukaryota</taxon>
        <taxon>Viridiplantae</taxon>
        <taxon>Streptophyta</taxon>
        <taxon>Embryophyta</taxon>
        <taxon>Tracheophyta</taxon>
        <taxon>Spermatophyta</taxon>
        <taxon>Magnoliopsida</taxon>
        <taxon>eudicotyledons</taxon>
        <taxon>Gunneridae</taxon>
        <taxon>Pentapetalae</taxon>
        <taxon>rosids</taxon>
        <taxon>malvids</taxon>
        <taxon>Brassicales</taxon>
        <taxon>Brassicaceae</taxon>
        <taxon>Camelineae</taxon>
        <taxon>Arabidopsis</taxon>
    </lineage>
</organism>
<dbReference type="InterPro" id="IPR018480">
    <property type="entry name" value="PNAcMuramoyl-5peptid_Trfase_CS"/>
</dbReference>
<evidence type="ECO:0000256" key="8">
    <source>
        <dbReference type="ARBA" id="ARBA00023136"/>
    </source>
</evidence>
<evidence type="ECO:0000259" key="11">
    <source>
        <dbReference type="PROSITE" id="PS50939"/>
    </source>
</evidence>
<keyword evidence="7 10" id="KW-1133">Transmembrane helix</keyword>
<dbReference type="InterPro" id="IPR006593">
    <property type="entry name" value="Cyt_b561/ferric_Rdtase_TM"/>
</dbReference>
<keyword evidence="5 10" id="KW-0812">Transmembrane</keyword>
<sequence length="970" mass="106960">MRFSLLTPSSYRFYHPIPFRSLESIPPLSVTPPRVESGSPSSFKFSAASLQRHVCSSVRHSSVFVKAFDDDTFDFYTGDIFAATYAISSSEGEESDGDYALNVVTETTAQKLGKFPRGRKKHRHIVSDNHGTTTLKHHLTAISVSIDPFGVGINQLEGVCRIRYGINLGLLAFLSLLLLLMDSFAWKIVRLPLPPYFLSLPFFTSAILVTLAGYIFVPLLDRLKVHEPIRTLGPVPHNRRPTIPTMGGLFFVPIGVVVAIALTTVSSIEVLGAAAATVAFAAIGLVDDSLSLYSENNNGLSAKIQLLLEAAVGTCFAFWLESASISSPYGMKMLVPLPSPLGLVCLGKLYLLLTSFYFVSMGNLVKSTDGLDGLAGGIAALAFVAMAVAVLPICSDLSVFGASMAGACFGFLLHNRYRASVSMGDTGSLALGGALAAMAGCSGMFFPLFISSGVAVLEAASVIIQVVYYSATKRLKGKGRRIFKTVPFHHHLRLSGLKEPMIVTMAYVISSLLSLSAAYIAIGIEIRMKISKSLGIVLISVLFYLTSAPPFVICSSLEVTIDNHSPSNLKNKGSLEQDKLSHQMINSIKLHGILLWVSMGFLMPLGIIFIRMANKAHENGIKVKVFFYLHVVFQILAVVLATIGAILSLRTLENSFDNNHQRLGLALYAAMWLQFLTGIFKPSRGSKRRLRWFLLHWILGTIVFREREREEKKMVGEEETKKRVVTESLGWLTESSIMPKKHRAIEGVGPSSIMELKAQLYKSQEEAKQTKNFTGSDAQYHRAKERIAAKDSFSAKNSGVESRNLKDKLEHKAVKDGAVSYAALEKKAQLYDKLVRGELSDEEGEEKYCVDFFRKGIQHEDPKPSRTYTSSISAPPEDLKQDGEDDGLLFSTKFAGLGHAIGTADVSQHVRMVREVHEEVNQAREKATELKQRRQEQATTRREKLKQAYLRKQLEKLKAQQQQQQDEQKT</sequence>
<dbReference type="GO" id="GO:0071555">
    <property type="term" value="P:cell wall organization"/>
    <property type="evidence" value="ECO:0007669"/>
    <property type="project" value="TreeGrafter"/>
</dbReference>
<dbReference type="Pfam" id="PF00953">
    <property type="entry name" value="Glycos_transf_4"/>
    <property type="match status" value="1"/>
</dbReference>
<dbReference type="Gene3D" id="1.20.120.1770">
    <property type="match status" value="1"/>
</dbReference>
<accession>A0A8S2AWL7</accession>
<dbReference type="Proteomes" id="UP000682877">
    <property type="component" value="Chromosome 7"/>
</dbReference>
<feature type="region of interest" description="Disordered" evidence="9">
    <location>
        <begin position="860"/>
        <end position="885"/>
    </location>
</feature>
<keyword evidence="6" id="KW-0249">Electron transport</keyword>
<keyword evidence="4" id="KW-0808">Transferase</keyword>
<dbReference type="PROSITE" id="PS50939">
    <property type="entry name" value="CYTOCHROME_B561"/>
    <property type="match status" value="1"/>
</dbReference>